<keyword evidence="3" id="KW-1185">Reference proteome</keyword>
<evidence type="ECO:0000256" key="1">
    <source>
        <dbReference type="SAM" id="SignalP"/>
    </source>
</evidence>
<dbReference type="EMBL" id="WELI01000009">
    <property type="protein sequence ID" value="KAB7727988.1"/>
    <property type="molecule type" value="Genomic_DNA"/>
</dbReference>
<proteinExistence type="predicted"/>
<name>A0A7J5TV06_9BACT</name>
<comment type="caution">
    <text evidence="2">The sequence shown here is derived from an EMBL/GenBank/DDBJ whole genome shotgun (WGS) entry which is preliminary data.</text>
</comment>
<accession>A0A7J5TV06</accession>
<evidence type="ECO:0000313" key="3">
    <source>
        <dbReference type="Proteomes" id="UP000488299"/>
    </source>
</evidence>
<feature type="signal peptide" evidence="1">
    <location>
        <begin position="1"/>
        <end position="19"/>
    </location>
</feature>
<dbReference type="RefSeq" id="WP_152125939.1">
    <property type="nucleotide sequence ID" value="NZ_WELI01000009.1"/>
</dbReference>
<organism evidence="2 3">
    <name type="scientific">Rudanella paleaurantiibacter</name>
    <dbReference type="NCBI Taxonomy" id="2614655"/>
    <lineage>
        <taxon>Bacteria</taxon>
        <taxon>Pseudomonadati</taxon>
        <taxon>Bacteroidota</taxon>
        <taxon>Cytophagia</taxon>
        <taxon>Cytophagales</taxon>
        <taxon>Cytophagaceae</taxon>
        <taxon>Rudanella</taxon>
    </lineage>
</organism>
<evidence type="ECO:0000313" key="2">
    <source>
        <dbReference type="EMBL" id="KAB7727988.1"/>
    </source>
</evidence>
<keyword evidence="1" id="KW-0732">Signal</keyword>
<protein>
    <submittedName>
        <fullName evidence="2">Uncharacterized protein</fullName>
    </submittedName>
</protein>
<feature type="chain" id="PRO_5029606454" evidence="1">
    <location>
        <begin position="20"/>
        <end position="228"/>
    </location>
</feature>
<gene>
    <name evidence="2" type="ORF">F5984_19730</name>
</gene>
<sequence length="228" mass="24724">MPTKFAVFVVLLLGQVACAPKTVLTAEMQPRTIKALNLEETLSQRDEVMLAYALTAYDANNRAVSVVNGGWGVSSVRKNEEIALAQKAQPLQLNVPKNGRVVASVVLIEVDDAGQAQTMLNQIRQIHNVVSVPAGLLLTATEVLTPLKYITIGLTAAGLGVKLVDQFNDDDLLGQSSAELNEKDLVSGTTTSRTISANLTGTNLRDTYAYQLQYDVRLKRVKMTVARR</sequence>
<dbReference type="AlphaFoldDB" id="A0A7J5TV06"/>
<reference evidence="2 3" key="1">
    <citation type="submission" date="2019-10" db="EMBL/GenBank/DDBJ databases">
        <title>Rudanella paleaurantiibacter sp. nov., isolated from sludge.</title>
        <authorList>
            <person name="Xu S.Q."/>
        </authorList>
    </citation>
    <scope>NUCLEOTIDE SEQUENCE [LARGE SCALE GENOMIC DNA]</scope>
    <source>
        <strain evidence="2 3">HX-22-17</strain>
    </source>
</reference>
<dbReference type="Proteomes" id="UP000488299">
    <property type="component" value="Unassembled WGS sequence"/>
</dbReference>